<dbReference type="Proteomes" id="UP000298656">
    <property type="component" value="Chromosome 2"/>
</dbReference>
<gene>
    <name evidence="1" type="ORF">FAZ95_27165</name>
</gene>
<organism evidence="1 2">
    <name type="scientific">Trinickia violacea</name>
    <dbReference type="NCBI Taxonomy" id="2571746"/>
    <lineage>
        <taxon>Bacteria</taxon>
        <taxon>Pseudomonadati</taxon>
        <taxon>Pseudomonadota</taxon>
        <taxon>Betaproteobacteria</taxon>
        <taxon>Burkholderiales</taxon>
        <taxon>Burkholderiaceae</taxon>
        <taxon>Trinickia</taxon>
    </lineage>
</organism>
<evidence type="ECO:0000313" key="1">
    <source>
        <dbReference type="EMBL" id="QCP52813.1"/>
    </source>
</evidence>
<dbReference type="KEGG" id="tvl:FAZ95_27165"/>
<evidence type="ECO:0000313" key="2">
    <source>
        <dbReference type="Proteomes" id="UP000298656"/>
    </source>
</evidence>
<dbReference type="AlphaFoldDB" id="A0A4P8IZ10"/>
<sequence>MMLQEGLRIVEANRVDERWAAAPKLLKGTARNDAFRAVRHAQRFTEYAFHSLAVAHKNVAGLADWIGSHETQAIATRVFLALEQYLFGKRGRPRFKGSRRPLHSRGLPASIT</sequence>
<name>A0A4P8IZ10_9BURK</name>
<proteinExistence type="predicted"/>
<dbReference type="EMBL" id="CP040078">
    <property type="protein sequence ID" value="QCP52813.1"/>
    <property type="molecule type" value="Genomic_DNA"/>
</dbReference>
<keyword evidence="2" id="KW-1185">Reference proteome</keyword>
<reference evidence="1 2" key="1">
    <citation type="submission" date="2019-05" db="EMBL/GenBank/DDBJ databases">
        <title>Burkholderia sp. DHOD12, isolated from subtropical forest soil.</title>
        <authorList>
            <person name="Gao Z.-H."/>
            <person name="Qiu L.-H."/>
        </authorList>
    </citation>
    <scope>NUCLEOTIDE SEQUENCE [LARGE SCALE GENOMIC DNA]</scope>
    <source>
        <strain evidence="1 2">DHOD12</strain>
    </source>
</reference>
<accession>A0A4P8IZ10</accession>
<dbReference type="RefSeq" id="WP_137335584.1">
    <property type="nucleotide sequence ID" value="NZ_CP040078.1"/>
</dbReference>
<protein>
    <recommendedName>
        <fullName evidence="3">Transposase</fullName>
    </recommendedName>
</protein>
<dbReference type="OrthoDB" id="9154102at2"/>
<evidence type="ECO:0008006" key="3">
    <source>
        <dbReference type="Google" id="ProtNLM"/>
    </source>
</evidence>